<dbReference type="PANTHER" id="PTHR43024">
    <property type="entry name" value="UDP-N-ACETYLMURAMOYL-TRIPEPTIDE--D-ALANYL-D-ALANINE LIGASE"/>
    <property type="match status" value="1"/>
</dbReference>
<keyword evidence="9 10" id="KW-0961">Cell wall biogenesis/degradation</keyword>
<feature type="domain" description="Mur ligase central" evidence="14">
    <location>
        <begin position="109"/>
        <end position="286"/>
    </location>
</feature>
<evidence type="ECO:0000256" key="5">
    <source>
        <dbReference type="ARBA" id="ARBA00022840"/>
    </source>
</evidence>
<comment type="subcellular location">
    <subcellularLocation>
        <location evidence="10 11">Cytoplasm</location>
    </subcellularLocation>
</comment>
<dbReference type="Proteomes" id="UP000470875">
    <property type="component" value="Unassembled WGS sequence"/>
</dbReference>
<dbReference type="SUPFAM" id="SSF63418">
    <property type="entry name" value="MurE/MurF N-terminal domain"/>
    <property type="match status" value="1"/>
</dbReference>
<dbReference type="Gene3D" id="3.40.1390.10">
    <property type="entry name" value="MurE/MurF, N-terminal domain"/>
    <property type="match status" value="1"/>
</dbReference>
<evidence type="ECO:0000259" key="14">
    <source>
        <dbReference type="Pfam" id="PF08245"/>
    </source>
</evidence>
<organism evidence="15 16">
    <name type="scientific">Scrofimicrobium canadense</name>
    <dbReference type="NCBI Taxonomy" id="2652290"/>
    <lineage>
        <taxon>Bacteria</taxon>
        <taxon>Bacillati</taxon>
        <taxon>Actinomycetota</taxon>
        <taxon>Actinomycetes</taxon>
        <taxon>Actinomycetales</taxon>
        <taxon>Actinomycetaceae</taxon>
        <taxon>Scrofimicrobium</taxon>
    </lineage>
</organism>
<comment type="pathway">
    <text evidence="10 11">Cell wall biogenesis; peptidoglycan biosynthesis.</text>
</comment>
<proteinExistence type="inferred from homology"/>
<dbReference type="Gene3D" id="3.90.190.20">
    <property type="entry name" value="Mur ligase, C-terminal domain"/>
    <property type="match status" value="1"/>
</dbReference>
<keyword evidence="5 10" id="KW-0067">ATP-binding</keyword>
<evidence type="ECO:0000256" key="9">
    <source>
        <dbReference type="ARBA" id="ARBA00023316"/>
    </source>
</evidence>
<dbReference type="Pfam" id="PF01225">
    <property type="entry name" value="Mur_ligase"/>
    <property type="match status" value="1"/>
</dbReference>
<dbReference type="NCBIfam" id="TIGR01143">
    <property type="entry name" value="murF"/>
    <property type="match status" value="1"/>
</dbReference>
<evidence type="ECO:0000256" key="4">
    <source>
        <dbReference type="ARBA" id="ARBA00022741"/>
    </source>
</evidence>
<dbReference type="InterPro" id="IPR013221">
    <property type="entry name" value="Mur_ligase_cen"/>
</dbReference>
<reference evidence="15 16" key="1">
    <citation type="submission" date="2019-08" db="EMBL/GenBank/DDBJ databases">
        <title>In-depth cultivation of the pig gut microbiome towards novel bacterial diversity and tailored functional studies.</title>
        <authorList>
            <person name="Wylensek D."/>
            <person name="Hitch T.C.A."/>
            <person name="Clavel T."/>
        </authorList>
    </citation>
    <scope>NUCLEOTIDE SEQUENCE [LARGE SCALE GENOMIC DNA]</scope>
    <source>
        <strain evidence="15 16">WB03_NA08</strain>
    </source>
</reference>
<dbReference type="InterPro" id="IPR035911">
    <property type="entry name" value="MurE/MurF_N"/>
</dbReference>
<comment type="caution">
    <text evidence="15">The sequence shown here is derived from an EMBL/GenBank/DDBJ whole genome shotgun (WGS) entry which is preliminary data.</text>
</comment>
<evidence type="ECO:0000256" key="11">
    <source>
        <dbReference type="RuleBase" id="RU004136"/>
    </source>
</evidence>
<evidence type="ECO:0000313" key="16">
    <source>
        <dbReference type="Proteomes" id="UP000470875"/>
    </source>
</evidence>
<keyword evidence="6 10" id="KW-0133">Cell shape</keyword>
<evidence type="ECO:0000256" key="1">
    <source>
        <dbReference type="ARBA" id="ARBA00022490"/>
    </source>
</evidence>
<name>A0A6N7W2U5_9ACTO</name>
<comment type="catalytic activity">
    <reaction evidence="10 11">
        <text>D-alanyl-D-alanine + UDP-N-acetyl-alpha-D-muramoyl-L-alanyl-gamma-D-glutamyl-meso-2,6-diaminopimelate + ATP = UDP-N-acetyl-alpha-D-muramoyl-L-alanyl-gamma-D-glutamyl-meso-2,6-diaminopimeloyl-D-alanyl-D-alanine + ADP + phosphate + H(+)</text>
        <dbReference type="Rhea" id="RHEA:28374"/>
        <dbReference type="ChEBI" id="CHEBI:15378"/>
        <dbReference type="ChEBI" id="CHEBI:30616"/>
        <dbReference type="ChEBI" id="CHEBI:43474"/>
        <dbReference type="ChEBI" id="CHEBI:57822"/>
        <dbReference type="ChEBI" id="CHEBI:61386"/>
        <dbReference type="ChEBI" id="CHEBI:83905"/>
        <dbReference type="ChEBI" id="CHEBI:456216"/>
        <dbReference type="EC" id="6.3.2.10"/>
    </reaction>
</comment>
<dbReference type="InterPro" id="IPR051046">
    <property type="entry name" value="MurCDEF_CellWall_CoF430Synth"/>
</dbReference>
<dbReference type="RefSeq" id="WP_154543179.1">
    <property type="nucleotide sequence ID" value="NZ_VULO01000002.1"/>
</dbReference>
<dbReference type="InterPro" id="IPR036615">
    <property type="entry name" value="Mur_ligase_C_dom_sf"/>
</dbReference>
<evidence type="ECO:0000256" key="6">
    <source>
        <dbReference type="ARBA" id="ARBA00022960"/>
    </source>
</evidence>
<dbReference type="EC" id="6.3.2.10" evidence="10 11"/>
<dbReference type="GO" id="GO:0005524">
    <property type="term" value="F:ATP binding"/>
    <property type="evidence" value="ECO:0007669"/>
    <property type="project" value="UniProtKB-UniRule"/>
</dbReference>
<feature type="binding site" evidence="10">
    <location>
        <begin position="111"/>
        <end position="117"/>
    </location>
    <ligand>
        <name>ATP</name>
        <dbReference type="ChEBI" id="CHEBI:30616"/>
    </ligand>
</feature>
<dbReference type="InterPro" id="IPR000713">
    <property type="entry name" value="Mur_ligase_N"/>
</dbReference>
<keyword evidence="1 10" id="KW-0963">Cytoplasm</keyword>
<dbReference type="UniPathway" id="UPA00219"/>
<dbReference type="GO" id="GO:0051301">
    <property type="term" value="P:cell division"/>
    <property type="evidence" value="ECO:0007669"/>
    <property type="project" value="UniProtKB-KW"/>
</dbReference>
<feature type="domain" description="Mur ligase C-terminal" evidence="13">
    <location>
        <begin position="323"/>
        <end position="436"/>
    </location>
</feature>
<keyword evidence="4 10" id="KW-0547">Nucleotide-binding</keyword>
<evidence type="ECO:0000313" key="15">
    <source>
        <dbReference type="EMBL" id="MSS83615.1"/>
    </source>
</evidence>
<evidence type="ECO:0000256" key="3">
    <source>
        <dbReference type="ARBA" id="ARBA00022618"/>
    </source>
</evidence>
<dbReference type="PANTHER" id="PTHR43024:SF1">
    <property type="entry name" value="UDP-N-ACETYLMURAMOYL-TRIPEPTIDE--D-ALANYL-D-ALANINE LIGASE"/>
    <property type="match status" value="1"/>
</dbReference>
<keyword evidence="3 10" id="KW-0132">Cell division</keyword>
<dbReference type="GO" id="GO:0071555">
    <property type="term" value="P:cell wall organization"/>
    <property type="evidence" value="ECO:0007669"/>
    <property type="project" value="UniProtKB-KW"/>
</dbReference>
<evidence type="ECO:0000259" key="12">
    <source>
        <dbReference type="Pfam" id="PF01225"/>
    </source>
</evidence>
<dbReference type="SUPFAM" id="SSF53244">
    <property type="entry name" value="MurD-like peptide ligases, peptide-binding domain"/>
    <property type="match status" value="1"/>
</dbReference>
<dbReference type="InterPro" id="IPR036565">
    <property type="entry name" value="Mur-like_cat_sf"/>
</dbReference>
<dbReference type="HAMAP" id="MF_02019">
    <property type="entry name" value="MurF"/>
    <property type="match status" value="1"/>
</dbReference>
<dbReference type="Pfam" id="PF02875">
    <property type="entry name" value="Mur_ligase_C"/>
    <property type="match status" value="1"/>
</dbReference>
<dbReference type="EMBL" id="VULO01000002">
    <property type="protein sequence ID" value="MSS83615.1"/>
    <property type="molecule type" value="Genomic_DNA"/>
</dbReference>
<feature type="domain" description="Mur ligase N-terminal catalytic" evidence="12">
    <location>
        <begin position="27"/>
        <end position="81"/>
    </location>
</feature>
<dbReference type="SUPFAM" id="SSF53623">
    <property type="entry name" value="MurD-like peptide ligases, catalytic domain"/>
    <property type="match status" value="1"/>
</dbReference>
<keyword evidence="8 10" id="KW-0131">Cell cycle</keyword>
<accession>A0A6N7W2U5</accession>
<evidence type="ECO:0000256" key="10">
    <source>
        <dbReference type="HAMAP-Rule" id="MF_02019"/>
    </source>
</evidence>
<evidence type="ECO:0000256" key="2">
    <source>
        <dbReference type="ARBA" id="ARBA00022598"/>
    </source>
</evidence>
<dbReference type="Pfam" id="PF08245">
    <property type="entry name" value="Mur_ligase_M"/>
    <property type="match status" value="1"/>
</dbReference>
<evidence type="ECO:0000256" key="8">
    <source>
        <dbReference type="ARBA" id="ARBA00023306"/>
    </source>
</evidence>
<keyword evidence="7 10" id="KW-0573">Peptidoglycan synthesis</keyword>
<protein>
    <recommendedName>
        <fullName evidence="10 11">UDP-N-acetylmuramoyl-tripeptide--D-alanyl-D-alanine ligase</fullName>
        <ecNumber evidence="10 11">6.3.2.10</ecNumber>
    </recommendedName>
    <alternativeName>
        <fullName evidence="10">D-alanyl-D-alanine-adding enzyme</fullName>
    </alternativeName>
</protein>
<comment type="function">
    <text evidence="10 11">Involved in cell wall formation. Catalyzes the final step in the synthesis of UDP-N-acetylmuramoyl-pentapeptide, the precursor of murein.</text>
</comment>
<evidence type="ECO:0000256" key="7">
    <source>
        <dbReference type="ARBA" id="ARBA00022984"/>
    </source>
</evidence>
<dbReference type="GO" id="GO:0009252">
    <property type="term" value="P:peptidoglycan biosynthetic process"/>
    <property type="evidence" value="ECO:0007669"/>
    <property type="project" value="UniProtKB-UniRule"/>
</dbReference>
<dbReference type="AlphaFoldDB" id="A0A6N7W2U5"/>
<keyword evidence="2 10" id="KW-0436">Ligase</keyword>
<dbReference type="GO" id="GO:0047480">
    <property type="term" value="F:UDP-N-acetylmuramoyl-tripeptide-D-alanyl-D-alanine ligase activity"/>
    <property type="evidence" value="ECO:0007669"/>
    <property type="project" value="UniProtKB-UniRule"/>
</dbReference>
<dbReference type="GO" id="GO:0005737">
    <property type="term" value="C:cytoplasm"/>
    <property type="evidence" value="ECO:0007669"/>
    <property type="project" value="UniProtKB-SubCell"/>
</dbReference>
<dbReference type="InterPro" id="IPR004101">
    <property type="entry name" value="Mur_ligase_C"/>
</dbReference>
<sequence length="453" mass="47346">MEQKASWIATVTGGTLHGPDVAITGSVQTDSRLCGEGSLYIARVGENADGHDYADAAVESGATCLVVERPLPLAVAQVVVSESTRALGDIAKAHLASLRNDGEITVIGITGSVGKTTTKDLLGQILGAEALTVFPQLSFNNEVGCPLTILTADSATRFLILEMGASGIGHIEYLTNIAPLDVACVLMVGSAHLGGFGSMEAVRQAKSELVAGLVSGGKAVLNADDPAVRSMASTVERENVLWFSKDDATDIHAGKDGIQFTYRGRLVRSPLVGAHQVMNILAALRCAEAVGVDVDDSVEALSASKALSPHRMVVRDGVKFAGVSDLRVIDDSYNANPDSLRAGLDSAAMLSTGRLIVVLGEMLELGEESDKLHRQAAKDAVLHGADILIAIGEGLRVVEKITDSPTTMLWCRNAAEATKLLEQVLRAGDTVFVKGSNGSGAWRVADSLLADVQ</sequence>
<evidence type="ECO:0000259" key="13">
    <source>
        <dbReference type="Pfam" id="PF02875"/>
    </source>
</evidence>
<gene>
    <name evidence="10" type="primary">murF</name>
    <name evidence="15" type="ORF">FYJ24_02310</name>
</gene>
<dbReference type="InterPro" id="IPR005863">
    <property type="entry name" value="UDP-N-AcMur_synth"/>
</dbReference>
<dbReference type="Gene3D" id="3.40.1190.10">
    <property type="entry name" value="Mur-like, catalytic domain"/>
    <property type="match status" value="1"/>
</dbReference>
<comment type="similarity">
    <text evidence="10">Belongs to the MurCDEF family. MurF subfamily.</text>
</comment>
<dbReference type="GO" id="GO:0008360">
    <property type="term" value="P:regulation of cell shape"/>
    <property type="evidence" value="ECO:0007669"/>
    <property type="project" value="UniProtKB-KW"/>
</dbReference>
<keyword evidence="16" id="KW-1185">Reference proteome</keyword>